<sequence length="596" mass="63260">MRKFYKKNIALTALILVLFSSTIYAQIATWHTIGINDTSTPLLVAGTDFNLDATSVGIGDGLIRTTLANAFSTSPKVATTNDDSGEQTAIANGDYFEFSVNGKNNYTLSIEDIIFKARVSNTSRWFLLRYKIGAGAFQDAGTRIAYSGAAAGNGALQTIDVSGIAALQNVPAGTVITFRIYHGGAGNTSSTTAIGRSLTNLEAALSVNGNVKPATAPTSILAWQLFDPLSAGNETSIEANVKNAGLETSSLVRGAGLRNKNSSNVDITYPGAFVAGATVATAVAATTDIADAIANNLYFGFEVKPSANYKASLATLRSKIRASGGGAKTWLWRYSTDGTNFTDLGAVYYNAGTATAGVNMPDVDLSGIAGLQNLTPSTTVYFRLYVQGSNGTTGSTGLGISTDENTYVISLNGTVESTLPVKLISFVGKNNGRNVLLNWATASERQNAYFEVLRIQTDNSAVSLGKVTGSGNSDQTQTYSFTDYMPQNGINYYQLRQVDQNGDFELSQIIPVKVSLSNSDWVAYFRNEMLNLNFEVATAGNVNVSLVDISGRTIYKGTVRAQVGKNELQVPITLNNGIYVISLNGDQITASKKLIK</sequence>
<evidence type="ECO:0000313" key="3">
    <source>
        <dbReference type="Proteomes" id="UP001517367"/>
    </source>
</evidence>
<proteinExistence type="predicted"/>
<evidence type="ECO:0000256" key="1">
    <source>
        <dbReference type="SAM" id="SignalP"/>
    </source>
</evidence>
<gene>
    <name evidence="2" type="ORF">E5L68_001710</name>
</gene>
<keyword evidence="1" id="KW-0732">Signal</keyword>
<feature type="chain" id="PRO_5046717325" evidence="1">
    <location>
        <begin position="26"/>
        <end position="596"/>
    </location>
</feature>
<dbReference type="RefSeq" id="WP_138727681.1">
    <property type="nucleotide sequence ID" value="NZ_SRMP02000001.1"/>
</dbReference>
<feature type="signal peptide" evidence="1">
    <location>
        <begin position="1"/>
        <end position="25"/>
    </location>
</feature>
<comment type="caution">
    <text evidence="2">The sequence shown here is derived from an EMBL/GenBank/DDBJ whole genome shotgun (WGS) entry which is preliminary data.</text>
</comment>
<dbReference type="InterPro" id="IPR026444">
    <property type="entry name" value="Secre_tail"/>
</dbReference>
<evidence type="ECO:0000313" key="2">
    <source>
        <dbReference type="EMBL" id="MFN0290086.1"/>
    </source>
</evidence>
<dbReference type="NCBIfam" id="TIGR04183">
    <property type="entry name" value="Por_Secre_tail"/>
    <property type="match status" value="1"/>
</dbReference>
<organism evidence="2 3">
    <name type="scientific">Pedobacter helvus</name>
    <dbReference type="NCBI Taxonomy" id="2563444"/>
    <lineage>
        <taxon>Bacteria</taxon>
        <taxon>Pseudomonadati</taxon>
        <taxon>Bacteroidota</taxon>
        <taxon>Sphingobacteriia</taxon>
        <taxon>Sphingobacteriales</taxon>
        <taxon>Sphingobacteriaceae</taxon>
        <taxon>Pedobacter</taxon>
    </lineage>
</organism>
<dbReference type="Proteomes" id="UP001517367">
    <property type="component" value="Unassembled WGS sequence"/>
</dbReference>
<accession>A0ABW9JD86</accession>
<name>A0ABW9JD86_9SPHI</name>
<reference evidence="2 3" key="1">
    <citation type="submission" date="2024-12" db="EMBL/GenBank/DDBJ databases">
        <authorList>
            <person name="Hu S."/>
        </authorList>
    </citation>
    <scope>NUCLEOTIDE SEQUENCE [LARGE SCALE GENOMIC DNA]</scope>
    <source>
        <strain evidence="2 3">P-25</strain>
    </source>
</reference>
<keyword evidence="3" id="KW-1185">Reference proteome</keyword>
<protein>
    <submittedName>
        <fullName evidence="2">T9SS type A sorting domain-containing protein</fullName>
    </submittedName>
</protein>
<dbReference type="EMBL" id="SRMP02000001">
    <property type="protein sequence ID" value="MFN0290086.1"/>
    <property type="molecule type" value="Genomic_DNA"/>
</dbReference>